<sequence>MVLSILVSSSTSDLQETGEHPSSAPDINVVDSRKHPHAKTVDPHKHLEVENLNR</sequence>
<name>A0A0B7A166_9EUPU</name>
<evidence type="ECO:0000256" key="1">
    <source>
        <dbReference type="SAM" id="MobiDB-lite"/>
    </source>
</evidence>
<feature type="compositionally biased region" description="Polar residues" evidence="1">
    <location>
        <begin position="1"/>
        <end position="15"/>
    </location>
</feature>
<protein>
    <submittedName>
        <fullName evidence="2">Uncharacterized protein</fullName>
    </submittedName>
</protein>
<accession>A0A0B7A166</accession>
<dbReference type="AlphaFoldDB" id="A0A0B7A166"/>
<gene>
    <name evidence="2" type="primary">ORF92081</name>
</gene>
<evidence type="ECO:0000313" key="2">
    <source>
        <dbReference type="EMBL" id="CEK74669.1"/>
    </source>
</evidence>
<organism evidence="2">
    <name type="scientific">Arion vulgaris</name>
    <dbReference type="NCBI Taxonomy" id="1028688"/>
    <lineage>
        <taxon>Eukaryota</taxon>
        <taxon>Metazoa</taxon>
        <taxon>Spiralia</taxon>
        <taxon>Lophotrochozoa</taxon>
        <taxon>Mollusca</taxon>
        <taxon>Gastropoda</taxon>
        <taxon>Heterobranchia</taxon>
        <taxon>Euthyneura</taxon>
        <taxon>Panpulmonata</taxon>
        <taxon>Eupulmonata</taxon>
        <taxon>Stylommatophora</taxon>
        <taxon>Helicina</taxon>
        <taxon>Arionoidea</taxon>
        <taxon>Arionidae</taxon>
        <taxon>Arion</taxon>
    </lineage>
</organism>
<dbReference type="EMBL" id="HACG01027804">
    <property type="protein sequence ID" value="CEK74669.1"/>
    <property type="molecule type" value="Transcribed_RNA"/>
</dbReference>
<feature type="region of interest" description="Disordered" evidence="1">
    <location>
        <begin position="1"/>
        <end position="54"/>
    </location>
</feature>
<feature type="compositionally biased region" description="Basic and acidic residues" evidence="1">
    <location>
        <begin position="39"/>
        <end position="54"/>
    </location>
</feature>
<reference evidence="2" key="1">
    <citation type="submission" date="2014-12" db="EMBL/GenBank/DDBJ databases">
        <title>Insight into the proteome of Arion vulgaris.</title>
        <authorList>
            <person name="Aradska J."/>
            <person name="Bulat T."/>
            <person name="Smidak R."/>
            <person name="Sarate P."/>
            <person name="Gangsoo J."/>
            <person name="Sialana F."/>
            <person name="Bilban M."/>
            <person name="Lubec G."/>
        </authorList>
    </citation>
    <scope>NUCLEOTIDE SEQUENCE</scope>
    <source>
        <tissue evidence="2">Skin</tissue>
    </source>
</reference>
<proteinExistence type="predicted"/>